<dbReference type="EMBL" id="WSTB01000016">
    <property type="protein sequence ID" value="MWB96631.1"/>
    <property type="molecule type" value="Genomic_DNA"/>
</dbReference>
<evidence type="ECO:0000313" key="4">
    <source>
        <dbReference type="Proteomes" id="UP000471501"/>
    </source>
</evidence>
<dbReference type="SMART" id="SM00028">
    <property type="entry name" value="TPR"/>
    <property type="match status" value="1"/>
</dbReference>
<sequence length="354" mass="40189">MKKNLMILSLLLMINIGAFAQKDEIKEAESLYDKGKSQEAAAILKKVEYLVINAPDEVKSDFFYLKGNVYKDLATKNIDAAANFTLASGAYQDVLLYENESRNYKYAFKANSALKEMKSKLVDGAYADFQAGKFKESADKSYEVYLFDKKDTLNLMNAASSSLTGKDYMASIKYYEELRRLNYSGKAVIFYATNKKTNKEEAFVSMSARESNIKEGLYDKPRNVSPPSKKAEILNALAYSYLERNDFTNADKYYTEGLQINPKCIDCYVNLAYIKIQLKKVLIDQMDLLGNTPKDLKEYEKLDAQKDEIVKSAIPYLKQALVIEPKNEDALKSLLGIYRSLDMTNEYNALKSGM</sequence>
<dbReference type="RefSeq" id="WP_160376522.1">
    <property type="nucleotide sequence ID" value="NZ_WSTB01000016.1"/>
</dbReference>
<gene>
    <name evidence="3" type="ORF">GON26_19890</name>
</gene>
<reference evidence="3 4" key="1">
    <citation type="submission" date="2019-12" db="EMBL/GenBank/DDBJ databases">
        <authorList>
            <person name="Kim Y.S."/>
        </authorList>
    </citation>
    <scope>NUCLEOTIDE SEQUENCE [LARGE SCALE GENOMIC DNA]</scope>
    <source>
        <strain evidence="3 4">GA093</strain>
    </source>
</reference>
<dbReference type="Proteomes" id="UP000471501">
    <property type="component" value="Unassembled WGS sequence"/>
</dbReference>
<dbReference type="SUPFAM" id="SSF48452">
    <property type="entry name" value="TPR-like"/>
    <property type="match status" value="1"/>
</dbReference>
<keyword evidence="2" id="KW-0732">Signal</keyword>
<evidence type="ECO:0000313" key="3">
    <source>
        <dbReference type="EMBL" id="MWB96631.1"/>
    </source>
</evidence>
<evidence type="ECO:0000256" key="2">
    <source>
        <dbReference type="SAM" id="SignalP"/>
    </source>
</evidence>
<dbReference type="AlphaFoldDB" id="A0A6I4NR85"/>
<organism evidence="3 4">
    <name type="scientific">Flavobacterium hydrocarbonoxydans</name>
    <dbReference type="NCBI Taxonomy" id="2683249"/>
    <lineage>
        <taxon>Bacteria</taxon>
        <taxon>Pseudomonadati</taxon>
        <taxon>Bacteroidota</taxon>
        <taxon>Flavobacteriia</taxon>
        <taxon>Flavobacteriales</taxon>
        <taxon>Flavobacteriaceae</taxon>
        <taxon>Flavobacterium</taxon>
    </lineage>
</organism>
<keyword evidence="1" id="KW-0802">TPR repeat</keyword>
<comment type="caution">
    <text evidence="3">The sequence shown here is derived from an EMBL/GenBank/DDBJ whole genome shotgun (WGS) entry which is preliminary data.</text>
</comment>
<dbReference type="InterPro" id="IPR019734">
    <property type="entry name" value="TPR_rpt"/>
</dbReference>
<evidence type="ECO:0000256" key="1">
    <source>
        <dbReference type="PROSITE-ProRule" id="PRU00339"/>
    </source>
</evidence>
<keyword evidence="4" id="KW-1185">Reference proteome</keyword>
<name>A0A6I4NR85_9FLAO</name>
<dbReference type="InterPro" id="IPR011990">
    <property type="entry name" value="TPR-like_helical_dom_sf"/>
</dbReference>
<dbReference type="Gene3D" id="1.25.40.10">
    <property type="entry name" value="Tetratricopeptide repeat domain"/>
    <property type="match status" value="1"/>
</dbReference>
<protein>
    <submittedName>
        <fullName evidence="3">Uncharacterized protein</fullName>
    </submittedName>
</protein>
<feature type="signal peptide" evidence="2">
    <location>
        <begin position="1"/>
        <end position="20"/>
    </location>
</feature>
<feature type="chain" id="PRO_5026119600" evidence="2">
    <location>
        <begin position="21"/>
        <end position="354"/>
    </location>
</feature>
<accession>A0A6I4NR85</accession>
<proteinExistence type="predicted"/>
<dbReference type="PROSITE" id="PS50005">
    <property type="entry name" value="TPR"/>
    <property type="match status" value="1"/>
</dbReference>
<feature type="repeat" description="TPR" evidence="1">
    <location>
        <begin position="231"/>
        <end position="264"/>
    </location>
</feature>